<sequence>MKRTLFYARNFLLFPPKFNASHKISPIQLAFSARPTVRFYTSESDSSNFAQTQNDNGGADVEDVSNEELKRRIEKYLEGDEEAIPSIFEAILSRKLAGKHEESDDELMEEIRRKNSEEDHVKEEEEFDSEQDN</sequence>
<protein>
    <submittedName>
        <fullName evidence="1">Uncharacterized protein</fullName>
    </submittedName>
</protein>
<accession>A0ACC0ZE02</accession>
<dbReference type="EMBL" id="CM047737">
    <property type="protein sequence ID" value="KAJ0048768.1"/>
    <property type="molecule type" value="Genomic_DNA"/>
</dbReference>
<dbReference type="Proteomes" id="UP001163603">
    <property type="component" value="Chromosome 2"/>
</dbReference>
<name>A0ACC0ZE02_9ROSI</name>
<proteinExistence type="predicted"/>
<keyword evidence="2" id="KW-1185">Reference proteome</keyword>
<gene>
    <name evidence="1" type="ORF">Pint_16539</name>
</gene>
<reference evidence="2" key="1">
    <citation type="journal article" date="2023" name="G3 (Bethesda)">
        <title>Genome assembly and association tests identify interacting loci associated with vigor, precocity, and sex in interspecific pistachio rootstocks.</title>
        <authorList>
            <person name="Palmer W."/>
            <person name="Jacygrad E."/>
            <person name="Sagayaradj S."/>
            <person name="Cavanaugh K."/>
            <person name="Han R."/>
            <person name="Bertier L."/>
            <person name="Beede B."/>
            <person name="Kafkas S."/>
            <person name="Golino D."/>
            <person name="Preece J."/>
            <person name="Michelmore R."/>
        </authorList>
    </citation>
    <scope>NUCLEOTIDE SEQUENCE [LARGE SCALE GENOMIC DNA]</scope>
</reference>
<comment type="caution">
    <text evidence="1">The sequence shown here is derived from an EMBL/GenBank/DDBJ whole genome shotgun (WGS) entry which is preliminary data.</text>
</comment>
<organism evidence="1 2">
    <name type="scientific">Pistacia integerrima</name>
    <dbReference type="NCBI Taxonomy" id="434235"/>
    <lineage>
        <taxon>Eukaryota</taxon>
        <taxon>Viridiplantae</taxon>
        <taxon>Streptophyta</taxon>
        <taxon>Embryophyta</taxon>
        <taxon>Tracheophyta</taxon>
        <taxon>Spermatophyta</taxon>
        <taxon>Magnoliopsida</taxon>
        <taxon>eudicotyledons</taxon>
        <taxon>Gunneridae</taxon>
        <taxon>Pentapetalae</taxon>
        <taxon>rosids</taxon>
        <taxon>malvids</taxon>
        <taxon>Sapindales</taxon>
        <taxon>Anacardiaceae</taxon>
        <taxon>Pistacia</taxon>
    </lineage>
</organism>
<evidence type="ECO:0000313" key="2">
    <source>
        <dbReference type="Proteomes" id="UP001163603"/>
    </source>
</evidence>
<evidence type="ECO:0000313" key="1">
    <source>
        <dbReference type="EMBL" id="KAJ0048768.1"/>
    </source>
</evidence>